<dbReference type="RefSeq" id="WP_115031785.1">
    <property type="nucleotide sequence ID" value="NZ_UFYA01000001.1"/>
</dbReference>
<sequence length="618" mass="65075">MENDGTAPEGTAKQTRASRRRASGDTPSRSGRRRTRRNDTSPTRGATELTSNTATNSSKARLWLPMTAFVVALCLLAGLSTFITLRSESNTAAFASSKPGCARPPAVKVSVPPTLEPLVQAAIDEVTPNTCAKFELTAETDDVVLASIKDPGKRPALWLSAADTQVERARSQNPSINMNASDVLYTSPIIVATPKERAAQTKNEITWKALFEHPKELALPNPESNAAGLLGLLSAAASIGIQPLEHPTTGPRTIALFQASQPGNVHPAELPTKAPEWGQGLFVTSEQAFAAYAKEHADSPLVALAPEGGSVFLSYRAVTMPTTDPNTAHATDALIQALSSEAGQKRATDAGFRNEEGKDAPEVPAPDGPTRLKTDRMDQPSTEHIRSILTQWMSVAHGMRLITLVDTSQSMGTVDGTAAAGGAPGAGPGNRITHAAGSAANGLAGLPSNNDVGLWEFSQNPAKPGNWREVVPFGPLGDEKSDQRGKLKAAAQSIPGAVGGNTPLFDTLLDAVLKLQEGYDPKRMNVVLVLTDGKNDSPDSMNLSGLSKTLQRMTNNGRRISVAAVGIGKDVDQGSLKKIAEVTNGAFYYAEKPEDVDPMVAKALLDFSPTAKAGNPLP</sequence>
<evidence type="ECO:0000256" key="1">
    <source>
        <dbReference type="SAM" id="MobiDB-lite"/>
    </source>
</evidence>
<dbReference type="AlphaFoldDB" id="A0AA46BPY3"/>
<dbReference type="InterPro" id="IPR002035">
    <property type="entry name" value="VWF_A"/>
</dbReference>
<dbReference type="SUPFAM" id="SSF53850">
    <property type="entry name" value="Periplasmic binding protein-like II"/>
    <property type="match status" value="1"/>
</dbReference>
<protein>
    <submittedName>
        <fullName evidence="4">Mg-chelatase subunit ChlD</fullName>
    </submittedName>
</protein>
<evidence type="ECO:0000313" key="5">
    <source>
        <dbReference type="Proteomes" id="UP000254118"/>
    </source>
</evidence>
<keyword evidence="2" id="KW-1133">Transmembrane helix</keyword>
<feature type="transmembrane region" description="Helical" evidence="2">
    <location>
        <begin position="62"/>
        <end position="85"/>
    </location>
</feature>
<proteinExistence type="predicted"/>
<feature type="domain" description="VWFA" evidence="3">
    <location>
        <begin position="400"/>
        <end position="604"/>
    </location>
</feature>
<dbReference type="SUPFAM" id="SSF53300">
    <property type="entry name" value="vWA-like"/>
    <property type="match status" value="1"/>
</dbReference>
<dbReference type="SMART" id="SM00327">
    <property type="entry name" value="VWA"/>
    <property type="match status" value="1"/>
</dbReference>
<dbReference type="Proteomes" id="UP000254118">
    <property type="component" value="Unassembled WGS sequence"/>
</dbReference>
<feature type="compositionally biased region" description="Basic and acidic residues" evidence="1">
    <location>
        <begin position="370"/>
        <end position="379"/>
    </location>
</feature>
<feature type="compositionally biased region" description="Basic and acidic residues" evidence="1">
    <location>
        <begin position="343"/>
        <end position="361"/>
    </location>
</feature>
<comment type="caution">
    <text evidence="4">The sequence shown here is derived from an EMBL/GenBank/DDBJ whole genome shotgun (WGS) entry which is preliminary data.</text>
</comment>
<dbReference type="Gene3D" id="3.40.50.410">
    <property type="entry name" value="von Willebrand factor, type A domain"/>
    <property type="match status" value="1"/>
</dbReference>
<evidence type="ECO:0000256" key="2">
    <source>
        <dbReference type="SAM" id="Phobius"/>
    </source>
</evidence>
<dbReference type="PROSITE" id="PS50234">
    <property type="entry name" value="VWFA"/>
    <property type="match status" value="1"/>
</dbReference>
<accession>A0AA46BPY3</accession>
<dbReference type="Pfam" id="PF00092">
    <property type="entry name" value="VWA"/>
    <property type="match status" value="1"/>
</dbReference>
<dbReference type="InterPro" id="IPR036465">
    <property type="entry name" value="vWFA_dom_sf"/>
</dbReference>
<feature type="region of interest" description="Disordered" evidence="1">
    <location>
        <begin position="1"/>
        <end position="55"/>
    </location>
</feature>
<feature type="region of interest" description="Disordered" evidence="1">
    <location>
        <begin position="341"/>
        <end position="379"/>
    </location>
</feature>
<dbReference type="EMBL" id="UFYA01000001">
    <property type="protein sequence ID" value="STD14172.1"/>
    <property type="molecule type" value="Genomic_DNA"/>
</dbReference>
<organism evidence="4 5">
    <name type="scientific">Dermatophilus congolensis</name>
    <dbReference type="NCBI Taxonomy" id="1863"/>
    <lineage>
        <taxon>Bacteria</taxon>
        <taxon>Bacillati</taxon>
        <taxon>Actinomycetota</taxon>
        <taxon>Actinomycetes</taxon>
        <taxon>Micrococcales</taxon>
        <taxon>Dermatophilaceae</taxon>
        <taxon>Dermatophilus</taxon>
    </lineage>
</organism>
<dbReference type="Pfam" id="PF13531">
    <property type="entry name" value="SBP_bac_11"/>
    <property type="match status" value="1"/>
</dbReference>
<name>A0AA46BPY3_9MICO</name>
<reference evidence="4 5" key="1">
    <citation type="submission" date="2018-06" db="EMBL/GenBank/DDBJ databases">
        <authorList>
            <consortium name="Pathogen Informatics"/>
            <person name="Doyle S."/>
        </authorList>
    </citation>
    <scope>NUCLEOTIDE SEQUENCE [LARGE SCALE GENOMIC DNA]</scope>
    <source>
        <strain evidence="4 5">NCTC7915</strain>
    </source>
</reference>
<gene>
    <name evidence="4" type="ORF">NCTC7915_02061</name>
</gene>
<evidence type="ECO:0000259" key="3">
    <source>
        <dbReference type="PROSITE" id="PS50234"/>
    </source>
</evidence>
<evidence type="ECO:0000313" key="4">
    <source>
        <dbReference type="EMBL" id="STD14172.1"/>
    </source>
</evidence>
<keyword evidence="2" id="KW-0812">Transmembrane</keyword>
<keyword evidence="2" id="KW-0472">Membrane</keyword>